<dbReference type="Proteomes" id="UP000289555">
    <property type="component" value="Chromosome"/>
</dbReference>
<evidence type="ECO:0000313" key="3">
    <source>
        <dbReference type="Proteomes" id="UP000289555"/>
    </source>
</evidence>
<reference evidence="3" key="1">
    <citation type="journal article" date="2019" name="Microbiol. Resour. Announc.">
        <title>Complete Genome Sequence of Halomonas olivaria, a Moderately Halophilic Bacterium Isolated from Olive Processing Effluents, Obtained by Nanopore Sequencing.</title>
        <authorList>
            <person name="Nagata S."/>
            <person name="Ii K.M."/>
            <person name="Tsukimi T."/>
            <person name="Miura M.C."/>
            <person name="Galipon J."/>
            <person name="Arakawa K."/>
        </authorList>
    </citation>
    <scope>NUCLEOTIDE SEQUENCE [LARGE SCALE GENOMIC DNA]</scope>
    <source>
        <strain evidence="3">TYRC17</strain>
    </source>
</reference>
<organism evidence="2 3">
    <name type="scientific">Vreelandella olivaria</name>
    <dbReference type="NCBI Taxonomy" id="390919"/>
    <lineage>
        <taxon>Bacteria</taxon>
        <taxon>Pseudomonadati</taxon>
        <taxon>Pseudomonadota</taxon>
        <taxon>Gammaproteobacteria</taxon>
        <taxon>Oceanospirillales</taxon>
        <taxon>Halomonadaceae</taxon>
        <taxon>Vreelandella</taxon>
    </lineage>
</organism>
<keyword evidence="1" id="KW-1133">Transmembrane helix</keyword>
<accession>A0ABM7GSJ1</accession>
<feature type="transmembrane region" description="Helical" evidence="1">
    <location>
        <begin position="6"/>
        <end position="27"/>
    </location>
</feature>
<gene>
    <name evidence="2" type="ORF">HORIV_62090</name>
</gene>
<keyword evidence="1" id="KW-0472">Membrane</keyword>
<protein>
    <recommendedName>
        <fullName evidence="4">ATP synthase F0 subunit 8</fullName>
    </recommendedName>
</protein>
<name>A0ABM7GSJ1_9GAMM</name>
<sequence>MDLSWIMPLLVSISVIVIALLVILSLFKAFYRKIDQGQALIVNDLSATPKVYFTGAMVLPVVHRSETMKVSVITLELNRTGKEG</sequence>
<evidence type="ECO:0000313" key="2">
    <source>
        <dbReference type="EMBL" id="BBI53788.1"/>
    </source>
</evidence>
<evidence type="ECO:0000256" key="1">
    <source>
        <dbReference type="SAM" id="Phobius"/>
    </source>
</evidence>
<keyword evidence="1" id="KW-0812">Transmembrane</keyword>
<dbReference type="EMBL" id="AP019416">
    <property type="protein sequence ID" value="BBI53788.1"/>
    <property type="molecule type" value="Genomic_DNA"/>
</dbReference>
<evidence type="ECO:0008006" key="4">
    <source>
        <dbReference type="Google" id="ProtNLM"/>
    </source>
</evidence>
<proteinExistence type="predicted"/>
<keyword evidence="3" id="KW-1185">Reference proteome</keyword>